<keyword evidence="2" id="KW-1185">Reference proteome</keyword>
<protein>
    <submittedName>
        <fullName evidence="1">MmcQ/YjbR family DNA-binding protein</fullName>
    </submittedName>
</protein>
<keyword evidence="1" id="KW-0238">DNA-binding</keyword>
<evidence type="ECO:0000313" key="2">
    <source>
        <dbReference type="Proteomes" id="UP000291822"/>
    </source>
</evidence>
<dbReference type="InterPro" id="IPR007351">
    <property type="entry name" value="YjbR"/>
</dbReference>
<comment type="caution">
    <text evidence="1">The sequence shown here is derived from an EMBL/GenBank/DDBJ whole genome shotgun (WGS) entry which is preliminary data.</text>
</comment>
<dbReference type="PANTHER" id="PTHR35145">
    <property type="entry name" value="CYTOPLASMIC PROTEIN-RELATED"/>
    <property type="match status" value="1"/>
</dbReference>
<proteinExistence type="predicted"/>
<name>A0A4R0YY12_9GAMM</name>
<dbReference type="InterPro" id="IPR058532">
    <property type="entry name" value="YjbR/MT2646/Rv2570-like"/>
</dbReference>
<dbReference type="SUPFAM" id="SSF142906">
    <property type="entry name" value="YjbR-like"/>
    <property type="match status" value="1"/>
</dbReference>
<dbReference type="Gene3D" id="3.90.1150.30">
    <property type="match status" value="1"/>
</dbReference>
<dbReference type="Proteomes" id="UP000291822">
    <property type="component" value="Unassembled WGS sequence"/>
</dbReference>
<dbReference type="InterPro" id="IPR038056">
    <property type="entry name" value="YjbR-like_sf"/>
</dbReference>
<dbReference type="AlphaFoldDB" id="A0A4R0YY12"/>
<dbReference type="PANTHER" id="PTHR35145:SF1">
    <property type="entry name" value="CYTOPLASMIC PROTEIN"/>
    <property type="match status" value="1"/>
</dbReference>
<evidence type="ECO:0000313" key="1">
    <source>
        <dbReference type="EMBL" id="TCI11330.1"/>
    </source>
</evidence>
<dbReference type="GO" id="GO:0003677">
    <property type="term" value="F:DNA binding"/>
    <property type="evidence" value="ECO:0007669"/>
    <property type="project" value="UniProtKB-KW"/>
</dbReference>
<accession>A0A4R0YY12</accession>
<gene>
    <name evidence="1" type="ORF">EZM97_11535</name>
</gene>
<reference evidence="1 2" key="1">
    <citation type="submission" date="2019-02" db="EMBL/GenBank/DDBJ databases">
        <title>Dyella amyloliquefaciens sp. nov., isolated from forest soil.</title>
        <authorList>
            <person name="Gao Z.-H."/>
            <person name="Qiu L.-H."/>
        </authorList>
    </citation>
    <scope>NUCLEOTIDE SEQUENCE [LARGE SCALE GENOMIC DNA]</scope>
    <source>
        <strain evidence="1 2">KACC 12747</strain>
    </source>
</reference>
<dbReference type="EMBL" id="SJTG01000002">
    <property type="protein sequence ID" value="TCI11330.1"/>
    <property type="molecule type" value="Genomic_DNA"/>
</dbReference>
<dbReference type="RefSeq" id="WP_131410226.1">
    <property type="nucleotide sequence ID" value="NZ_SJTG01000002.1"/>
</dbReference>
<organism evidence="1 2">
    <name type="scientific">Dyella soli</name>
    <dbReference type="NCBI Taxonomy" id="522319"/>
    <lineage>
        <taxon>Bacteria</taxon>
        <taxon>Pseudomonadati</taxon>
        <taxon>Pseudomonadota</taxon>
        <taxon>Gammaproteobacteria</taxon>
        <taxon>Lysobacterales</taxon>
        <taxon>Rhodanobacteraceae</taxon>
        <taxon>Dyella</taxon>
    </lineage>
</organism>
<dbReference type="Pfam" id="PF04237">
    <property type="entry name" value="YjbR"/>
    <property type="match status" value="1"/>
</dbReference>
<sequence length="132" mass="14665">MAATSKGMTARQLEALCGHWPGVTRDIKWGADLVFSVGGKMFVVTPSDGSEGGRMSFKVPDERFLELTDQPGIIPAPYMARAHWISVTEPQRFTTAELAEFIRTAYTLVRAKLTKKLQAELGEWPVPAERKK</sequence>